<keyword evidence="7" id="KW-0833">Ubl conjugation pathway</keyword>
<feature type="transmembrane region" description="Helical" evidence="11">
    <location>
        <begin position="80"/>
        <end position="107"/>
    </location>
</feature>
<comment type="caution">
    <text evidence="13">The sequence shown here is derived from an EMBL/GenBank/DDBJ whole genome shotgun (WGS) entry which is preliminary data.</text>
</comment>
<keyword evidence="8" id="KW-0862">Zinc</keyword>
<keyword evidence="11" id="KW-0812">Transmembrane</keyword>
<sequence>MAFRFRKLLNESAAVDPGLSDFCEPFCNEAKNPDAICPFTCIDLCPPSCKTPLPPIPPPPPPSAPDIAVFNHPPDKAHGLSLFLTISLAGLATAFFFFTCYTVYKFYSNWYGSRRRRQSQRRRPEEEDGGGPTDFFDEDHGPVVDHPIWYIRTIGLQPSVISAITIVNYKKGDGLIESTDCSVCLNEFQDDETLRLLPKCNHAFHITCIDTWLRSHTNCPTCRAGIVNNTAVLPTPELIVQDSGLVEEARISGSNREVERESENEPSELRITGIEDDTVSRAENGPKINEEEGNSDTGGLDGIHPLRRSISMDYLSVFPGQSDGNLVEVKESSTHGVVTKRVGFNQGLLRLIGSPLIERSSIQTGSCSIKRSVSCSANVHSSTNQN</sequence>
<organism evidence="13 14">
    <name type="scientific">Rehmannia glutinosa</name>
    <name type="common">Chinese foxglove</name>
    <dbReference type="NCBI Taxonomy" id="99300"/>
    <lineage>
        <taxon>Eukaryota</taxon>
        <taxon>Viridiplantae</taxon>
        <taxon>Streptophyta</taxon>
        <taxon>Embryophyta</taxon>
        <taxon>Tracheophyta</taxon>
        <taxon>Spermatophyta</taxon>
        <taxon>Magnoliopsida</taxon>
        <taxon>eudicotyledons</taxon>
        <taxon>Gunneridae</taxon>
        <taxon>Pentapetalae</taxon>
        <taxon>asterids</taxon>
        <taxon>lamiids</taxon>
        <taxon>Lamiales</taxon>
        <taxon>Orobanchaceae</taxon>
        <taxon>Rehmannieae</taxon>
        <taxon>Rehmannia</taxon>
    </lineage>
</organism>
<feature type="domain" description="RING-type" evidence="12">
    <location>
        <begin position="181"/>
        <end position="223"/>
    </location>
</feature>
<evidence type="ECO:0000313" key="13">
    <source>
        <dbReference type="EMBL" id="KAK6156808.1"/>
    </source>
</evidence>
<dbReference type="CDD" id="cd16461">
    <property type="entry name" value="RING-H2_EL5-like"/>
    <property type="match status" value="1"/>
</dbReference>
<reference evidence="13 14" key="1">
    <citation type="journal article" date="2021" name="Comput. Struct. Biotechnol. J.">
        <title>De novo genome assembly of the potent medicinal plant Rehmannia glutinosa using nanopore technology.</title>
        <authorList>
            <person name="Ma L."/>
            <person name="Dong C."/>
            <person name="Song C."/>
            <person name="Wang X."/>
            <person name="Zheng X."/>
            <person name="Niu Y."/>
            <person name="Chen S."/>
            <person name="Feng W."/>
        </authorList>
    </citation>
    <scope>NUCLEOTIDE SEQUENCE [LARGE SCALE GENOMIC DNA]</scope>
    <source>
        <strain evidence="13">DH-2019</strain>
    </source>
</reference>
<dbReference type="EC" id="2.3.2.27" evidence="3"/>
<keyword evidence="11" id="KW-0472">Membrane</keyword>
<evidence type="ECO:0000256" key="6">
    <source>
        <dbReference type="ARBA" id="ARBA00022771"/>
    </source>
</evidence>
<evidence type="ECO:0000256" key="5">
    <source>
        <dbReference type="ARBA" id="ARBA00022723"/>
    </source>
</evidence>
<protein>
    <recommendedName>
        <fullName evidence="3">RING-type E3 ubiquitin transferase</fullName>
        <ecNumber evidence="3">2.3.2.27</ecNumber>
    </recommendedName>
</protein>
<dbReference type="InterPro" id="IPR013083">
    <property type="entry name" value="Znf_RING/FYVE/PHD"/>
</dbReference>
<evidence type="ECO:0000256" key="11">
    <source>
        <dbReference type="SAM" id="Phobius"/>
    </source>
</evidence>
<comment type="pathway">
    <text evidence="2">Protein modification; protein ubiquitination.</text>
</comment>
<dbReference type="InterPro" id="IPR044600">
    <property type="entry name" value="ATL1/ATL16-like"/>
</dbReference>
<dbReference type="PANTHER" id="PTHR46913:SF19">
    <property type="entry name" value="RING-TYPE E3 UBIQUITIN TRANSFERASE"/>
    <property type="match status" value="1"/>
</dbReference>
<evidence type="ECO:0000256" key="1">
    <source>
        <dbReference type="ARBA" id="ARBA00000900"/>
    </source>
</evidence>
<evidence type="ECO:0000259" key="12">
    <source>
        <dbReference type="PROSITE" id="PS50089"/>
    </source>
</evidence>
<dbReference type="InterPro" id="IPR001841">
    <property type="entry name" value="Znf_RING"/>
</dbReference>
<name>A0ABR0XCY9_REHGL</name>
<evidence type="ECO:0000256" key="10">
    <source>
        <dbReference type="SAM" id="MobiDB-lite"/>
    </source>
</evidence>
<dbReference type="Gene3D" id="3.30.40.10">
    <property type="entry name" value="Zinc/RING finger domain, C3HC4 (zinc finger)"/>
    <property type="match status" value="1"/>
</dbReference>
<dbReference type="SUPFAM" id="SSF57850">
    <property type="entry name" value="RING/U-box"/>
    <property type="match status" value="1"/>
</dbReference>
<gene>
    <name evidence="13" type="ORF">DH2020_011056</name>
</gene>
<keyword evidence="11" id="KW-1133">Transmembrane helix</keyword>
<evidence type="ECO:0000256" key="4">
    <source>
        <dbReference type="ARBA" id="ARBA00022679"/>
    </source>
</evidence>
<feature type="region of interest" description="Disordered" evidence="10">
    <location>
        <begin position="251"/>
        <end position="303"/>
    </location>
</feature>
<dbReference type="SMART" id="SM01197">
    <property type="entry name" value="FANCL_C"/>
    <property type="match status" value="1"/>
</dbReference>
<keyword evidence="6 9" id="KW-0863">Zinc-finger</keyword>
<evidence type="ECO:0000256" key="7">
    <source>
        <dbReference type="ARBA" id="ARBA00022786"/>
    </source>
</evidence>
<dbReference type="Pfam" id="PF13639">
    <property type="entry name" value="zf-RING_2"/>
    <property type="match status" value="1"/>
</dbReference>
<evidence type="ECO:0000256" key="9">
    <source>
        <dbReference type="PROSITE-ProRule" id="PRU00175"/>
    </source>
</evidence>
<evidence type="ECO:0000256" key="8">
    <source>
        <dbReference type="ARBA" id="ARBA00022833"/>
    </source>
</evidence>
<dbReference type="EMBL" id="JABTTQ020000005">
    <property type="protein sequence ID" value="KAK6156808.1"/>
    <property type="molecule type" value="Genomic_DNA"/>
</dbReference>
<accession>A0ABR0XCY9</accession>
<keyword evidence="5" id="KW-0479">Metal-binding</keyword>
<evidence type="ECO:0000256" key="3">
    <source>
        <dbReference type="ARBA" id="ARBA00012483"/>
    </source>
</evidence>
<evidence type="ECO:0000256" key="2">
    <source>
        <dbReference type="ARBA" id="ARBA00004906"/>
    </source>
</evidence>
<dbReference type="Proteomes" id="UP001318860">
    <property type="component" value="Unassembled WGS sequence"/>
</dbReference>
<dbReference type="SMART" id="SM00184">
    <property type="entry name" value="RING"/>
    <property type="match status" value="1"/>
</dbReference>
<dbReference type="PANTHER" id="PTHR46913">
    <property type="entry name" value="RING-H2 FINGER PROTEIN ATL16"/>
    <property type="match status" value="1"/>
</dbReference>
<keyword evidence="14" id="KW-1185">Reference proteome</keyword>
<proteinExistence type="predicted"/>
<dbReference type="PROSITE" id="PS50089">
    <property type="entry name" value="ZF_RING_2"/>
    <property type="match status" value="1"/>
</dbReference>
<evidence type="ECO:0000313" key="14">
    <source>
        <dbReference type="Proteomes" id="UP001318860"/>
    </source>
</evidence>
<feature type="region of interest" description="Disordered" evidence="10">
    <location>
        <begin position="117"/>
        <end position="140"/>
    </location>
</feature>
<keyword evidence="4" id="KW-0808">Transferase</keyword>
<comment type="catalytic activity">
    <reaction evidence="1">
        <text>S-ubiquitinyl-[E2 ubiquitin-conjugating enzyme]-L-cysteine + [acceptor protein]-L-lysine = [E2 ubiquitin-conjugating enzyme]-L-cysteine + N(6)-ubiquitinyl-[acceptor protein]-L-lysine.</text>
        <dbReference type="EC" id="2.3.2.27"/>
    </reaction>
</comment>